<name>A0A2J6Q5I9_9HELO</name>
<sequence length="492" mass="55183">MTETTVIIVQSRSKACATCITRKTKCDRTSPACSQCICGGWNCPGYAKVWKKREVKSRKPRPRYDKEWLPGQDIERDLLELPPNSVKVAIRRKSQLQSTSPTQIDLYSLPTAPSNSPLLVQLINHLDGNKPPGIIINNLGSFFPFIPQRLGHCRALDDAVQCICTAYSALLCSNGSVIGQDRREYYQALRSLRLACQDKNDVLSSNVLCAAVLLSWYEILADNLDYSWMIHVGGCATLVQLRGPARHKSGFDHALLKAEEGSMTIDSFLKHRPCFLDTPPWRSIADQPTELSISRSSAVGPVNRTLARLSSLIYELDSLSSLSAPEAEGIIIAICNLRQDIKIRLAANLEKISEIYTPIICTKDSNYLLLIDTTLLKPLSTPNLPPDILPLILGTFPCFSFQTRTISLTAFCGYLERELSDHLEIFKENLVLASKATPFPLRKMIFWCRVVGEERRRRESVVHPVWIEAEKAIQEVRNKSWVERAMGEAVQL</sequence>
<organism evidence="3 4">
    <name type="scientific">Hyaloscypha hepaticicola</name>
    <dbReference type="NCBI Taxonomy" id="2082293"/>
    <lineage>
        <taxon>Eukaryota</taxon>
        <taxon>Fungi</taxon>
        <taxon>Dikarya</taxon>
        <taxon>Ascomycota</taxon>
        <taxon>Pezizomycotina</taxon>
        <taxon>Leotiomycetes</taxon>
        <taxon>Helotiales</taxon>
        <taxon>Hyaloscyphaceae</taxon>
        <taxon>Hyaloscypha</taxon>
    </lineage>
</organism>
<proteinExistence type="predicted"/>
<dbReference type="GO" id="GO:0008270">
    <property type="term" value="F:zinc ion binding"/>
    <property type="evidence" value="ECO:0007669"/>
    <property type="project" value="InterPro"/>
</dbReference>
<dbReference type="SUPFAM" id="SSF57701">
    <property type="entry name" value="Zn2/Cys6 DNA-binding domain"/>
    <property type="match status" value="1"/>
</dbReference>
<evidence type="ECO:0000313" key="3">
    <source>
        <dbReference type="EMBL" id="PMD21550.1"/>
    </source>
</evidence>
<dbReference type="CDD" id="cd00067">
    <property type="entry name" value="GAL4"/>
    <property type="match status" value="1"/>
</dbReference>
<dbReference type="STRING" id="1745343.A0A2J6Q5I9"/>
<dbReference type="Gene3D" id="4.10.240.10">
    <property type="entry name" value="Zn(2)-C6 fungal-type DNA-binding domain"/>
    <property type="match status" value="1"/>
</dbReference>
<dbReference type="InterPro" id="IPR001138">
    <property type="entry name" value="Zn2Cys6_DnaBD"/>
</dbReference>
<dbReference type="OrthoDB" id="4314040at2759"/>
<keyword evidence="4" id="KW-1185">Reference proteome</keyword>
<keyword evidence="1" id="KW-0539">Nucleus</keyword>
<dbReference type="PROSITE" id="PS50048">
    <property type="entry name" value="ZN2_CY6_FUNGAL_2"/>
    <property type="match status" value="1"/>
</dbReference>
<dbReference type="Proteomes" id="UP000235672">
    <property type="component" value="Unassembled WGS sequence"/>
</dbReference>
<feature type="domain" description="Zn(2)-C6 fungal-type" evidence="2">
    <location>
        <begin position="15"/>
        <end position="43"/>
    </location>
</feature>
<dbReference type="EMBL" id="KZ613480">
    <property type="protein sequence ID" value="PMD21550.1"/>
    <property type="molecule type" value="Genomic_DNA"/>
</dbReference>
<dbReference type="Pfam" id="PF00172">
    <property type="entry name" value="Zn_clus"/>
    <property type="match status" value="1"/>
</dbReference>
<dbReference type="AlphaFoldDB" id="A0A2J6Q5I9"/>
<dbReference type="SMART" id="SM00066">
    <property type="entry name" value="GAL4"/>
    <property type="match status" value="1"/>
</dbReference>
<dbReference type="PANTHER" id="PTHR38111">
    <property type="entry name" value="ZN(2)-C6 FUNGAL-TYPE DOMAIN-CONTAINING PROTEIN-RELATED"/>
    <property type="match status" value="1"/>
</dbReference>
<evidence type="ECO:0000256" key="1">
    <source>
        <dbReference type="ARBA" id="ARBA00023242"/>
    </source>
</evidence>
<reference evidence="3 4" key="1">
    <citation type="submission" date="2016-05" db="EMBL/GenBank/DDBJ databases">
        <title>A degradative enzymes factory behind the ericoid mycorrhizal symbiosis.</title>
        <authorList>
            <consortium name="DOE Joint Genome Institute"/>
            <person name="Martino E."/>
            <person name="Morin E."/>
            <person name="Grelet G."/>
            <person name="Kuo A."/>
            <person name="Kohler A."/>
            <person name="Daghino S."/>
            <person name="Barry K."/>
            <person name="Choi C."/>
            <person name="Cichocki N."/>
            <person name="Clum A."/>
            <person name="Copeland A."/>
            <person name="Hainaut M."/>
            <person name="Haridas S."/>
            <person name="Labutti K."/>
            <person name="Lindquist E."/>
            <person name="Lipzen A."/>
            <person name="Khouja H.-R."/>
            <person name="Murat C."/>
            <person name="Ohm R."/>
            <person name="Olson A."/>
            <person name="Spatafora J."/>
            <person name="Veneault-Fourrey C."/>
            <person name="Henrissat B."/>
            <person name="Grigoriev I."/>
            <person name="Martin F."/>
            <person name="Perotto S."/>
        </authorList>
    </citation>
    <scope>NUCLEOTIDE SEQUENCE [LARGE SCALE GENOMIC DNA]</scope>
    <source>
        <strain evidence="3 4">UAMH 7357</strain>
    </source>
</reference>
<dbReference type="PANTHER" id="PTHR38111:SF6">
    <property type="entry name" value="FINGER DOMAIN PROTEIN, PUTATIVE (AFU_ORTHOLOGUE AFUA_8G01940)-RELATED"/>
    <property type="match status" value="1"/>
</dbReference>
<dbReference type="InterPro" id="IPR036864">
    <property type="entry name" value="Zn2-C6_fun-type_DNA-bd_sf"/>
</dbReference>
<gene>
    <name evidence="3" type="ORF">NA56DRAFT_748543</name>
</gene>
<protein>
    <recommendedName>
        <fullName evidence="2">Zn(2)-C6 fungal-type domain-containing protein</fullName>
    </recommendedName>
</protein>
<evidence type="ECO:0000259" key="2">
    <source>
        <dbReference type="PROSITE" id="PS50048"/>
    </source>
</evidence>
<dbReference type="InterPro" id="IPR053178">
    <property type="entry name" value="Osmoadaptation_assoc"/>
</dbReference>
<dbReference type="Pfam" id="PF11951">
    <property type="entry name" value="Fungal_trans_2"/>
    <property type="match status" value="1"/>
</dbReference>
<dbReference type="GO" id="GO:0000981">
    <property type="term" value="F:DNA-binding transcription factor activity, RNA polymerase II-specific"/>
    <property type="evidence" value="ECO:0007669"/>
    <property type="project" value="InterPro"/>
</dbReference>
<accession>A0A2J6Q5I9</accession>
<evidence type="ECO:0000313" key="4">
    <source>
        <dbReference type="Proteomes" id="UP000235672"/>
    </source>
</evidence>
<dbReference type="InterPro" id="IPR021858">
    <property type="entry name" value="Fun_TF"/>
</dbReference>